<proteinExistence type="predicted"/>
<dbReference type="Gene3D" id="6.10.280.80">
    <property type="entry name" value="NCX, peripheral helical region"/>
    <property type="match status" value="2"/>
</dbReference>
<feature type="transmembrane region" description="Helical" evidence="5">
    <location>
        <begin position="137"/>
        <end position="155"/>
    </location>
</feature>
<dbReference type="Pfam" id="PF01699">
    <property type="entry name" value="Na_Ca_ex"/>
    <property type="match status" value="2"/>
</dbReference>
<keyword evidence="4 5" id="KW-0472">Membrane</keyword>
<dbReference type="InterPro" id="IPR004481">
    <property type="entry name" value="K/Na/Ca-exchanger"/>
</dbReference>
<feature type="transmembrane region" description="Helical" evidence="5">
    <location>
        <begin position="38"/>
        <end position="62"/>
    </location>
</feature>
<feature type="transmembrane region" description="Helical" evidence="5">
    <location>
        <begin position="74"/>
        <end position="95"/>
    </location>
</feature>
<accession>A0ABT8R9M8</accession>
<dbReference type="PANTHER" id="PTHR10846">
    <property type="entry name" value="SODIUM/POTASSIUM/CALCIUM EXCHANGER"/>
    <property type="match status" value="1"/>
</dbReference>
<sequence>MVLNFVLLIIGFIVLIYGANFLVNGASSLAKRFKVSELAIGLTVVAFGTSTPELIVSAISSVQGHNEVAFGNIIGSNIFNLYMILGCAGVIYPILVQSSTVWKEIPYSLVAAILLFILANDVWLFNTTENVLSQMDGLILLVFFAAFIWYVFVSIENDPAAADSPIKIYGLPKTIAFIAAGLAGLILGGKLVVDNAIEIAQTFGVSEKLIGLTIVAAGTSLPELATSVVAALKNRSDIAIGNVVGSNIFNIFLILSICSLIKPIPYNPAMNQDILVVVIGTALLFIAMFAGKARKLDRWEAAVLLVAYMVYIGYLIKQG</sequence>
<name>A0ABT8R9M8_9BACT</name>
<protein>
    <submittedName>
        <fullName evidence="7">Calcium/sodium antiporter</fullName>
    </submittedName>
</protein>
<dbReference type="InterPro" id="IPR004837">
    <property type="entry name" value="NaCa_Exmemb"/>
</dbReference>
<feature type="transmembrane region" description="Helical" evidence="5">
    <location>
        <begin position="209"/>
        <end position="232"/>
    </location>
</feature>
<feature type="transmembrane region" description="Helical" evidence="5">
    <location>
        <begin position="107"/>
        <end position="125"/>
    </location>
</feature>
<gene>
    <name evidence="7" type="ORF">Q0590_21170</name>
</gene>
<comment type="subcellular location">
    <subcellularLocation>
        <location evidence="1">Membrane</location>
        <topology evidence="1">Multi-pass membrane protein</topology>
    </subcellularLocation>
</comment>
<reference evidence="7" key="1">
    <citation type="submission" date="2023-07" db="EMBL/GenBank/DDBJ databases">
        <title>The genome sequence of Rhodocytophaga aerolata KACC 12507.</title>
        <authorList>
            <person name="Zhang X."/>
        </authorList>
    </citation>
    <scope>NUCLEOTIDE SEQUENCE</scope>
    <source>
        <strain evidence="7">KACC 12507</strain>
    </source>
</reference>
<dbReference type="EMBL" id="JAUKPO010000014">
    <property type="protein sequence ID" value="MDO1448802.1"/>
    <property type="molecule type" value="Genomic_DNA"/>
</dbReference>
<evidence type="ECO:0000313" key="7">
    <source>
        <dbReference type="EMBL" id="MDO1448802.1"/>
    </source>
</evidence>
<keyword evidence="2 5" id="KW-0812">Transmembrane</keyword>
<dbReference type="Proteomes" id="UP001168528">
    <property type="component" value="Unassembled WGS sequence"/>
</dbReference>
<feature type="domain" description="Sodium/calcium exchanger membrane region" evidence="6">
    <location>
        <begin position="4"/>
        <end position="152"/>
    </location>
</feature>
<dbReference type="RefSeq" id="WP_302039604.1">
    <property type="nucleotide sequence ID" value="NZ_JAUKPO010000014.1"/>
</dbReference>
<dbReference type="PANTHER" id="PTHR10846:SF8">
    <property type="entry name" value="INNER MEMBRANE PROTEIN YRBG"/>
    <property type="match status" value="1"/>
</dbReference>
<evidence type="ECO:0000256" key="4">
    <source>
        <dbReference type="ARBA" id="ARBA00023136"/>
    </source>
</evidence>
<evidence type="ECO:0000256" key="1">
    <source>
        <dbReference type="ARBA" id="ARBA00004141"/>
    </source>
</evidence>
<feature type="domain" description="Sodium/calcium exchanger membrane region" evidence="6">
    <location>
        <begin position="175"/>
        <end position="316"/>
    </location>
</feature>
<feature type="transmembrane region" description="Helical" evidence="5">
    <location>
        <begin position="298"/>
        <end position="316"/>
    </location>
</feature>
<keyword evidence="8" id="KW-1185">Reference proteome</keyword>
<evidence type="ECO:0000256" key="5">
    <source>
        <dbReference type="SAM" id="Phobius"/>
    </source>
</evidence>
<feature type="transmembrane region" description="Helical" evidence="5">
    <location>
        <begin position="6"/>
        <end position="26"/>
    </location>
</feature>
<feature type="transmembrane region" description="Helical" evidence="5">
    <location>
        <begin position="274"/>
        <end position="291"/>
    </location>
</feature>
<keyword evidence="3 5" id="KW-1133">Transmembrane helix</keyword>
<evidence type="ECO:0000259" key="6">
    <source>
        <dbReference type="Pfam" id="PF01699"/>
    </source>
</evidence>
<organism evidence="7 8">
    <name type="scientific">Rhodocytophaga aerolata</name>
    <dbReference type="NCBI Taxonomy" id="455078"/>
    <lineage>
        <taxon>Bacteria</taxon>
        <taxon>Pseudomonadati</taxon>
        <taxon>Bacteroidota</taxon>
        <taxon>Cytophagia</taxon>
        <taxon>Cytophagales</taxon>
        <taxon>Rhodocytophagaceae</taxon>
        <taxon>Rhodocytophaga</taxon>
    </lineage>
</organism>
<evidence type="ECO:0000256" key="3">
    <source>
        <dbReference type="ARBA" id="ARBA00022989"/>
    </source>
</evidence>
<feature type="transmembrane region" description="Helical" evidence="5">
    <location>
        <begin position="175"/>
        <end position="197"/>
    </location>
</feature>
<dbReference type="NCBIfam" id="TIGR00367">
    <property type="entry name" value="calcium/sodium antiporter"/>
    <property type="match status" value="1"/>
</dbReference>
<dbReference type="Gene3D" id="1.20.1420.30">
    <property type="entry name" value="NCX, central ion-binding region"/>
    <property type="match status" value="1"/>
</dbReference>
<feature type="transmembrane region" description="Helical" evidence="5">
    <location>
        <begin position="239"/>
        <end position="262"/>
    </location>
</feature>
<evidence type="ECO:0000256" key="2">
    <source>
        <dbReference type="ARBA" id="ARBA00022692"/>
    </source>
</evidence>
<comment type="caution">
    <text evidence="7">The sequence shown here is derived from an EMBL/GenBank/DDBJ whole genome shotgun (WGS) entry which is preliminary data.</text>
</comment>
<evidence type="ECO:0000313" key="8">
    <source>
        <dbReference type="Proteomes" id="UP001168528"/>
    </source>
</evidence>
<dbReference type="InterPro" id="IPR044880">
    <property type="entry name" value="NCX_ion-bd_dom_sf"/>
</dbReference>